<protein>
    <submittedName>
        <fullName evidence="1">Uncharacterized protein</fullName>
    </submittedName>
</protein>
<evidence type="ECO:0000313" key="1">
    <source>
        <dbReference type="EMBL" id="CAA9405380.1"/>
    </source>
</evidence>
<proteinExistence type="predicted"/>
<organism evidence="1">
    <name type="scientific">uncultured Phycisphaerae bacterium</name>
    <dbReference type="NCBI Taxonomy" id="904963"/>
    <lineage>
        <taxon>Bacteria</taxon>
        <taxon>Pseudomonadati</taxon>
        <taxon>Planctomycetota</taxon>
        <taxon>Phycisphaerae</taxon>
        <taxon>environmental samples</taxon>
    </lineage>
</organism>
<dbReference type="AlphaFoldDB" id="A0A6J4P7A1"/>
<sequence length="55" mass="5978">MTCAGRAKVARAESSEFRVQSSGRKGRNVVQARERGPLLLNSKLCTLNSPARYGV</sequence>
<accession>A0A6J4P7A1</accession>
<gene>
    <name evidence="1" type="ORF">AVDCRST_MAG64-1957</name>
</gene>
<name>A0A6J4P7A1_9BACT</name>
<reference evidence="1" key="1">
    <citation type="submission" date="2020-02" db="EMBL/GenBank/DDBJ databases">
        <authorList>
            <person name="Meier V. D."/>
        </authorList>
    </citation>
    <scope>NUCLEOTIDE SEQUENCE</scope>
    <source>
        <strain evidence="1">AVDCRST_MAG64</strain>
    </source>
</reference>
<dbReference type="EMBL" id="CADCUQ010000447">
    <property type="protein sequence ID" value="CAA9405380.1"/>
    <property type="molecule type" value="Genomic_DNA"/>
</dbReference>